<organism evidence="1 2">
    <name type="scientific">Bacillus cereus VD184</name>
    <dbReference type="NCBI Taxonomy" id="1053242"/>
    <lineage>
        <taxon>Bacteria</taxon>
        <taxon>Bacillati</taxon>
        <taxon>Bacillota</taxon>
        <taxon>Bacilli</taxon>
        <taxon>Bacillales</taxon>
        <taxon>Bacillaceae</taxon>
        <taxon>Bacillus</taxon>
        <taxon>Bacillus cereus group</taxon>
    </lineage>
</organism>
<sequence>MVNTKRGKPKKWSDENLKQMALEVKYKQPNRKLTSLLLEKETGIGRNTWSRRMKEFINHLNSPVHIPKLDESGIITIPSVEELFLKYGTNTIELKNEIAKLLNIISDLYTDAKKLAKLEEATQKMKLETEQLKEQLSKVTVQKNHYETLYNQIVAESYFPHLYGHSENLKQANVKAEVITLPNQISQVLELNSPNKVFQNESANLNTVDVNNKKIEKLNELFNLDWENS</sequence>
<protein>
    <submittedName>
        <fullName evidence="1">Uncharacterized protein</fullName>
    </submittedName>
</protein>
<dbReference type="RefSeq" id="WP_016121535.1">
    <property type="nucleotide sequence ID" value="NZ_KB976820.1"/>
</dbReference>
<accession>A0A9W5RBA1</accession>
<reference evidence="1 2" key="1">
    <citation type="submission" date="2012-12" db="EMBL/GenBank/DDBJ databases">
        <title>The Genome Sequence of Bacillus cereus VD184.</title>
        <authorList>
            <consortium name="The Broad Institute Genome Sequencing Platform"/>
            <consortium name="The Broad Institute Genome Sequencing Center for Infectious Disease"/>
            <person name="Feldgarden M."/>
            <person name="Van der Auwera G.A."/>
            <person name="Mahillon J."/>
            <person name="Duprez V."/>
            <person name="Timmery S."/>
            <person name="Mattelet C."/>
            <person name="Dierick K."/>
            <person name="Sun M."/>
            <person name="Yu Z."/>
            <person name="Zhu L."/>
            <person name="Hu X."/>
            <person name="Shank E.B."/>
            <person name="Swiecicka I."/>
            <person name="Hansen B.M."/>
            <person name="Andrup L."/>
            <person name="Walker B."/>
            <person name="Young S.K."/>
            <person name="Zeng Q."/>
            <person name="Gargeya S."/>
            <person name="Fitzgerald M."/>
            <person name="Haas B."/>
            <person name="Abouelleil A."/>
            <person name="Alvarado L."/>
            <person name="Arachchi H.M."/>
            <person name="Berlin A.M."/>
            <person name="Chapman S.B."/>
            <person name="Dewar J."/>
            <person name="Goldberg J."/>
            <person name="Griggs A."/>
            <person name="Gujja S."/>
            <person name="Hansen M."/>
            <person name="Howarth C."/>
            <person name="Imamovic A."/>
            <person name="Larimer J."/>
            <person name="McCowan C."/>
            <person name="Murphy C."/>
            <person name="Neiman D."/>
            <person name="Pearson M."/>
            <person name="Priest M."/>
            <person name="Roberts A."/>
            <person name="Saif S."/>
            <person name="Shea T."/>
            <person name="Sisk P."/>
            <person name="Sykes S."/>
            <person name="Wortman J."/>
            <person name="Nusbaum C."/>
            <person name="Birren B."/>
        </authorList>
    </citation>
    <scope>NUCLEOTIDE SEQUENCE [LARGE SCALE GENOMIC DNA]</scope>
    <source>
        <strain evidence="1 2">VD184</strain>
    </source>
</reference>
<dbReference type="Proteomes" id="UP000014028">
    <property type="component" value="Unassembled WGS sequence"/>
</dbReference>
<name>A0A9W5RBA1_BACCE</name>
<evidence type="ECO:0000313" key="1">
    <source>
        <dbReference type="EMBL" id="EOQ19543.1"/>
    </source>
</evidence>
<comment type="caution">
    <text evidence="1">The sequence shown here is derived from an EMBL/GenBank/DDBJ whole genome shotgun (WGS) entry which is preliminary data.</text>
</comment>
<gene>
    <name evidence="1" type="ORF">IKC_04017</name>
</gene>
<dbReference type="AlphaFoldDB" id="A0A9W5RBA1"/>
<evidence type="ECO:0000313" key="2">
    <source>
        <dbReference type="Proteomes" id="UP000014028"/>
    </source>
</evidence>
<proteinExistence type="predicted"/>
<dbReference type="EMBL" id="AHFK01000018">
    <property type="protein sequence ID" value="EOQ19543.1"/>
    <property type="molecule type" value="Genomic_DNA"/>
</dbReference>